<organism evidence="2 4">
    <name type="scientific">Bacillus canaveralius</name>
    <dbReference type="NCBI Taxonomy" id="1403243"/>
    <lineage>
        <taxon>Bacteria</taxon>
        <taxon>Bacillati</taxon>
        <taxon>Bacillota</taxon>
        <taxon>Bacilli</taxon>
        <taxon>Bacillales</taxon>
        <taxon>Bacillaceae</taxon>
        <taxon>Bacillus</taxon>
    </lineage>
</organism>
<dbReference type="SUPFAM" id="SSF52833">
    <property type="entry name" value="Thioredoxin-like"/>
    <property type="match status" value="1"/>
</dbReference>
<reference evidence="2 4" key="1">
    <citation type="submission" date="2017-11" db="EMBL/GenBank/DDBJ databases">
        <title>Comparitive Functional Genomics of Dry Heat Resistant strains isolated from the Viking Spacecraft.</title>
        <authorList>
            <person name="Seuylemezian A."/>
            <person name="Cooper K."/>
            <person name="Vaishampayan P."/>
        </authorList>
    </citation>
    <scope>NUCLEOTIDE SEQUENCE [LARGE SCALE GENOMIC DNA]</scope>
    <source>
        <strain evidence="2 4">M4.6</strain>
    </source>
</reference>
<reference evidence="3 5" key="2">
    <citation type="submission" date="2017-12" db="EMBL/GenBank/DDBJ databases">
        <title>Comparative Functional Genomics of Dry Heat Resistant strains isolated from the Viking Spacecraft.</title>
        <authorList>
            <person name="Seuylemezian A."/>
            <person name="Cooper K."/>
            <person name="Vaishampayan P."/>
        </authorList>
    </citation>
    <scope>NUCLEOTIDE SEQUENCE [LARGE SCALE GENOMIC DNA]</scope>
    <source>
        <strain evidence="3 5">ATCC 29669</strain>
    </source>
</reference>
<dbReference type="CDD" id="cd02947">
    <property type="entry name" value="TRX_family"/>
    <property type="match status" value="1"/>
</dbReference>
<name>A0A2N5GLY5_9BACI</name>
<evidence type="ECO:0000313" key="5">
    <source>
        <dbReference type="Proteomes" id="UP000235114"/>
    </source>
</evidence>
<protein>
    <submittedName>
        <fullName evidence="2">Thiol reductase thioredoxin</fullName>
    </submittedName>
</protein>
<dbReference type="InterPro" id="IPR013766">
    <property type="entry name" value="Thioredoxin_domain"/>
</dbReference>
<sequence length="104" mass="11695">MKEWTREDIEKQLEAGGPAVIYFYTPLCGTCQLAGKMLEVAAMLFKEVPIGQANLNFVPEFSELLTVESVPCLVIFKDGKLQEKLYAFHSVPYLVEKITASLKH</sequence>
<gene>
    <name evidence="2" type="ORF">CU635_10375</name>
    <name evidence="3" type="ORF">CVD25_10820</name>
</gene>
<dbReference type="Pfam" id="PF00085">
    <property type="entry name" value="Thioredoxin"/>
    <property type="match status" value="1"/>
</dbReference>
<keyword evidence="5" id="KW-1185">Reference proteome</keyword>
<dbReference type="OrthoDB" id="5784238at2"/>
<evidence type="ECO:0000313" key="2">
    <source>
        <dbReference type="EMBL" id="PLR82878.1"/>
    </source>
</evidence>
<dbReference type="AlphaFoldDB" id="A0A2N5GLY5"/>
<evidence type="ECO:0000313" key="3">
    <source>
        <dbReference type="EMBL" id="PLR97117.1"/>
    </source>
</evidence>
<dbReference type="Proteomes" id="UP000234951">
    <property type="component" value="Unassembled WGS sequence"/>
</dbReference>
<dbReference type="EMBL" id="PGVA01000024">
    <property type="protein sequence ID" value="PLR82878.1"/>
    <property type="molecule type" value="Genomic_DNA"/>
</dbReference>
<feature type="domain" description="Thioredoxin" evidence="1">
    <location>
        <begin position="5"/>
        <end position="90"/>
    </location>
</feature>
<evidence type="ECO:0000259" key="1">
    <source>
        <dbReference type="Pfam" id="PF00085"/>
    </source>
</evidence>
<proteinExistence type="predicted"/>
<dbReference type="Proteomes" id="UP000235114">
    <property type="component" value="Unassembled WGS sequence"/>
</dbReference>
<evidence type="ECO:0000313" key="4">
    <source>
        <dbReference type="Proteomes" id="UP000234951"/>
    </source>
</evidence>
<dbReference type="Gene3D" id="3.40.30.10">
    <property type="entry name" value="Glutaredoxin"/>
    <property type="match status" value="1"/>
</dbReference>
<dbReference type="InterPro" id="IPR036249">
    <property type="entry name" value="Thioredoxin-like_sf"/>
</dbReference>
<comment type="caution">
    <text evidence="2">The sequence shown here is derived from an EMBL/GenBank/DDBJ whole genome shotgun (WGS) entry which is preliminary data.</text>
</comment>
<dbReference type="RefSeq" id="WP_101577294.1">
    <property type="nucleotide sequence ID" value="NZ_PGVA01000024.1"/>
</dbReference>
<accession>A0A2N5GLY5</accession>
<dbReference type="EMBL" id="PGVD01000028">
    <property type="protein sequence ID" value="PLR97117.1"/>
    <property type="molecule type" value="Genomic_DNA"/>
</dbReference>